<sequence>MTENKSPETGTTPTTGVTGVHTTGGRPNTATSLTPFLAIPGAAEAIAFYRDVFGARVVDVTEFGGVVAHADLDFGLGLLQLGEPSPEYRLVPPPSGEEDCYSMGLYVADVDAVVDRAVAAGATVREAPSTFVSGDRFASIRDPFGVRWSVMTRVEDLSEEESARRVAEWAATFTQAPTEVAPGEVTAGEVMPGE</sequence>
<dbReference type="Proteomes" id="UP001259347">
    <property type="component" value="Unassembled WGS sequence"/>
</dbReference>
<dbReference type="SUPFAM" id="SSF54593">
    <property type="entry name" value="Glyoxalase/Bleomycin resistance protein/Dihydroxybiphenyl dioxygenase"/>
    <property type="match status" value="1"/>
</dbReference>
<organism evidence="3 4">
    <name type="scientific">Microbacterium resistens</name>
    <dbReference type="NCBI Taxonomy" id="156977"/>
    <lineage>
        <taxon>Bacteria</taxon>
        <taxon>Bacillati</taxon>
        <taxon>Actinomycetota</taxon>
        <taxon>Actinomycetes</taxon>
        <taxon>Micrococcales</taxon>
        <taxon>Microbacteriaceae</taxon>
        <taxon>Microbacterium</taxon>
    </lineage>
</organism>
<evidence type="ECO:0000313" key="3">
    <source>
        <dbReference type="EMBL" id="MDR6865647.1"/>
    </source>
</evidence>
<keyword evidence="4" id="KW-1185">Reference proteome</keyword>
<feature type="domain" description="VOC" evidence="2">
    <location>
        <begin position="29"/>
        <end position="153"/>
    </location>
</feature>
<gene>
    <name evidence="3" type="ORF">J2Y69_000229</name>
</gene>
<evidence type="ECO:0000313" key="4">
    <source>
        <dbReference type="Proteomes" id="UP001259347"/>
    </source>
</evidence>
<dbReference type="Gene3D" id="3.30.720.110">
    <property type="match status" value="1"/>
</dbReference>
<evidence type="ECO:0000259" key="2">
    <source>
        <dbReference type="PROSITE" id="PS51819"/>
    </source>
</evidence>
<proteinExistence type="predicted"/>
<feature type="compositionally biased region" description="Low complexity" evidence="1">
    <location>
        <begin position="9"/>
        <end position="25"/>
    </location>
</feature>
<dbReference type="PANTHER" id="PTHR34109">
    <property type="entry name" value="BNAUNNG04460D PROTEIN-RELATED"/>
    <property type="match status" value="1"/>
</dbReference>
<dbReference type="InterPro" id="IPR004360">
    <property type="entry name" value="Glyas_Fos-R_dOase_dom"/>
</dbReference>
<accession>A0ABU1S7Q6</accession>
<evidence type="ECO:0000256" key="1">
    <source>
        <dbReference type="SAM" id="MobiDB-lite"/>
    </source>
</evidence>
<protein>
    <submittedName>
        <fullName evidence="3">PhnB protein</fullName>
    </submittedName>
</protein>
<dbReference type="EMBL" id="JAVDUM010000001">
    <property type="protein sequence ID" value="MDR6865647.1"/>
    <property type="molecule type" value="Genomic_DNA"/>
</dbReference>
<dbReference type="InterPro" id="IPR037523">
    <property type="entry name" value="VOC_core"/>
</dbReference>
<dbReference type="Pfam" id="PF00903">
    <property type="entry name" value="Glyoxalase"/>
    <property type="match status" value="1"/>
</dbReference>
<dbReference type="Gene3D" id="3.30.720.120">
    <property type="match status" value="1"/>
</dbReference>
<feature type="region of interest" description="Disordered" evidence="1">
    <location>
        <begin position="1"/>
        <end position="27"/>
    </location>
</feature>
<dbReference type="PROSITE" id="PS51819">
    <property type="entry name" value="VOC"/>
    <property type="match status" value="1"/>
</dbReference>
<dbReference type="InterPro" id="IPR029068">
    <property type="entry name" value="Glyas_Bleomycin-R_OHBP_Dase"/>
</dbReference>
<comment type="caution">
    <text evidence="3">The sequence shown here is derived from an EMBL/GenBank/DDBJ whole genome shotgun (WGS) entry which is preliminary data.</text>
</comment>
<dbReference type="RefSeq" id="WP_310016672.1">
    <property type="nucleotide sequence ID" value="NZ_JAVDUM010000001.1"/>
</dbReference>
<reference evidence="3 4" key="1">
    <citation type="submission" date="2023-07" db="EMBL/GenBank/DDBJ databases">
        <title>Sorghum-associated microbial communities from plants grown in Nebraska, USA.</title>
        <authorList>
            <person name="Schachtman D."/>
        </authorList>
    </citation>
    <scope>NUCLEOTIDE SEQUENCE [LARGE SCALE GENOMIC DNA]</scope>
    <source>
        <strain evidence="3 4">2980</strain>
    </source>
</reference>
<dbReference type="PANTHER" id="PTHR34109:SF1">
    <property type="entry name" value="VOC DOMAIN-CONTAINING PROTEIN"/>
    <property type="match status" value="1"/>
</dbReference>
<name>A0ABU1S7Q6_9MICO</name>